<protein>
    <submittedName>
        <fullName evidence="6">S49 family peptidase</fullName>
    </submittedName>
</protein>
<dbReference type="Pfam" id="PF01343">
    <property type="entry name" value="Peptidase_S49"/>
    <property type="match status" value="1"/>
</dbReference>
<dbReference type="GO" id="GO:0006508">
    <property type="term" value="P:proteolysis"/>
    <property type="evidence" value="ECO:0007669"/>
    <property type="project" value="UniProtKB-KW"/>
</dbReference>
<organism evidence="6 7">
    <name type="scientific">Rhodococcus oxybenzonivorans</name>
    <dbReference type="NCBI Taxonomy" id="1990687"/>
    <lineage>
        <taxon>Bacteria</taxon>
        <taxon>Bacillati</taxon>
        <taxon>Actinomycetota</taxon>
        <taxon>Actinomycetes</taxon>
        <taxon>Mycobacteriales</taxon>
        <taxon>Nocardiaceae</taxon>
        <taxon>Rhodococcus</taxon>
    </lineage>
</organism>
<feature type="domain" description="Peptidase S49" evidence="5">
    <location>
        <begin position="98"/>
        <end position="240"/>
    </location>
</feature>
<proteinExistence type="inferred from homology"/>
<dbReference type="InterPro" id="IPR002142">
    <property type="entry name" value="Peptidase_S49"/>
</dbReference>
<accession>A0A2S2BPM3</accession>
<dbReference type="RefSeq" id="WP_109325961.1">
    <property type="nucleotide sequence ID" value="NZ_CP021354.1"/>
</dbReference>
<dbReference type="Proteomes" id="UP000245711">
    <property type="component" value="Chromosome"/>
</dbReference>
<evidence type="ECO:0000256" key="4">
    <source>
        <dbReference type="ARBA" id="ARBA00022825"/>
    </source>
</evidence>
<keyword evidence="4" id="KW-0720">Serine protease</keyword>
<gene>
    <name evidence="6" type="ORF">CBI38_02015</name>
</gene>
<dbReference type="SUPFAM" id="SSF52096">
    <property type="entry name" value="ClpP/crotonase"/>
    <property type="match status" value="1"/>
</dbReference>
<dbReference type="Gene3D" id="3.90.226.10">
    <property type="entry name" value="2-enoyl-CoA Hydratase, Chain A, domain 1"/>
    <property type="match status" value="1"/>
</dbReference>
<dbReference type="PANTHER" id="PTHR42987:SF8">
    <property type="entry name" value="PROTEINASE"/>
    <property type="match status" value="1"/>
</dbReference>
<name>A0A2S2BPM3_9NOCA</name>
<dbReference type="OrthoDB" id="9764363at2"/>
<dbReference type="PANTHER" id="PTHR42987">
    <property type="entry name" value="PEPTIDASE S49"/>
    <property type="match status" value="1"/>
</dbReference>
<evidence type="ECO:0000259" key="5">
    <source>
        <dbReference type="Pfam" id="PF01343"/>
    </source>
</evidence>
<evidence type="ECO:0000313" key="7">
    <source>
        <dbReference type="Proteomes" id="UP000245711"/>
    </source>
</evidence>
<keyword evidence="7" id="KW-1185">Reference proteome</keyword>
<keyword evidence="3" id="KW-0378">Hydrolase</keyword>
<reference evidence="6 7" key="1">
    <citation type="submission" date="2017-05" db="EMBL/GenBank/DDBJ databases">
        <title>Isolation of Rhodococcus sp. S2-17 biodegrading of BP-3.</title>
        <authorList>
            <person name="Lee Y."/>
            <person name="Kim K.H."/>
            <person name="Chun B.H."/>
            <person name="Jung H.S."/>
            <person name="Jeon C.O."/>
        </authorList>
    </citation>
    <scope>NUCLEOTIDE SEQUENCE [LARGE SCALE GENOMIC DNA]</scope>
    <source>
        <strain evidence="6 7">S2-17</strain>
    </source>
</reference>
<evidence type="ECO:0000256" key="2">
    <source>
        <dbReference type="ARBA" id="ARBA00022670"/>
    </source>
</evidence>
<comment type="similarity">
    <text evidence="1">Belongs to the peptidase S49 family.</text>
</comment>
<sequence length="289" mass="30856">MAKKIPLSLPKPLADRLPDALGGGGAGVVPVVRLHGMIASGGAGFGRVLSAESVEEPLRRAFTAHGAKAVALLINSPGGSPTQSEYIGARIRQLASEHELPVLAFCEDVAASGGYWLACAADEIYATATSVVGSVGVISAGFGFSELIDRMGIERRLHSAGEAKARLDPFFAEKSEDVRWLEQIQEGIHDEFRNWVIERRGDKLKATEEELFNGEVWLGRRAVELGVVDGIGTLREVVEKRFPDATIELTGPRRSLFAKLGLPAAGWDDALAAVVGAASTRIAWSRYGL</sequence>
<dbReference type="InterPro" id="IPR029045">
    <property type="entry name" value="ClpP/crotonase-like_dom_sf"/>
</dbReference>
<dbReference type="KEGG" id="roz:CBI38_02015"/>
<dbReference type="EMBL" id="CP021354">
    <property type="protein sequence ID" value="AWK70524.1"/>
    <property type="molecule type" value="Genomic_DNA"/>
</dbReference>
<dbReference type="Gene3D" id="6.20.330.10">
    <property type="match status" value="1"/>
</dbReference>
<dbReference type="GO" id="GO:0008236">
    <property type="term" value="F:serine-type peptidase activity"/>
    <property type="evidence" value="ECO:0007669"/>
    <property type="project" value="UniProtKB-KW"/>
</dbReference>
<keyword evidence="2" id="KW-0645">Protease</keyword>
<dbReference type="AlphaFoldDB" id="A0A2S2BPM3"/>
<evidence type="ECO:0000256" key="3">
    <source>
        <dbReference type="ARBA" id="ARBA00022801"/>
    </source>
</evidence>
<dbReference type="CDD" id="cd07023">
    <property type="entry name" value="S49_Sppa_N_C"/>
    <property type="match status" value="1"/>
</dbReference>
<dbReference type="InterPro" id="IPR047272">
    <property type="entry name" value="S49_SppA_C"/>
</dbReference>
<evidence type="ECO:0000313" key="6">
    <source>
        <dbReference type="EMBL" id="AWK70524.1"/>
    </source>
</evidence>
<evidence type="ECO:0000256" key="1">
    <source>
        <dbReference type="ARBA" id="ARBA00008683"/>
    </source>
</evidence>